<gene>
    <name evidence="6" type="primary">LOC121397597</name>
</gene>
<dbReference type="GO" id="GO:0010890">
    <property type="term" value="P:positive regulation of triglyceride storage"/>
    <property type="evidence" value="ECO:0000318"/>
    <property type="project" value="GO_Central"/>
</dbReference>
<keyword evidence="3" id="KW-0551">Lipid droplet</keyword>
<evidence type="ECO:0000256" key="3">
    <source>
        <dbReference type="ARBA" id="ARBA00022677"/>
    </source>
</evidence>
<dbReference type="KEGG" id="xla:121397597"/>
<comment type="subcellular location">
    <subcellularLocation>
        <location evidence="1">Lipid droplet</location>
    </subcellularLocation>
</comment>
<reference evidence="6" key="1">
    <citation type="submission" date="2025-08" db="UniProtKB">
        <authorList>
            <consortium name="RefSeq"/>
        </authorList>
    </citation>
    <scope>IDENTIFICATION</scope>
    <source>
        <strain evidence="6">J_2021</strain>
        <tissue evidence="6">Erythrocytes</tissue>
    </source>
</reference>
<dbReference type="InterPro" id="IPR004279">
    <property type="entry name" value="Perilipin"/>
</dbReference>
<dbReference type="PANTHER" id="PTHR14024:SF54">
    <property type="entry name" value="PERILIPIN-2-LIKE"/>
    <property type="match status" value="1"/>
</dbReference>
<feature type="region of interest" description="Disordered" evidence="4">
    <location>
        <begin position="299"/>
        <end position="318"/>
    </location>
</feature>
<evidence type="ECO:0000256" key="2">
    <source>
        <dbReference type="ARBA" id="ARBA00006311"/>
    </source>
</evidence>
<protein>
    <submittedName>
        <fullName evidence="6">Perilipin-2-like</fullName>
    </submittedName>
</protein>
<dbReference type="OrthoDB" id="376826at2759"/>
<comment type="similarity">
    <text evidence="2">Belongs to the perilipin family.</text>
</comment>
<dbReference type="PaxDb" id="8355-A0A1L8F502"/>
<dbReference type="OMA" id="SAWTILY"/>
<evidence type="ECO:0000313" key="6">
    <source>
        <dbReference type="RefSeq" id="XP_041430490.1"/>
    </source>
</evidence>
<dbReference type="RefSeq" id="XP_041430490.1">
    <property type="nucleotide sequence ID" value="XM_041574556.1"/>
</dbReference>
<evidence type="ECO:0000313" key="5">
    <source>
        <dbReference type="Proteomes" id="UP000186698"/>
    </source>
</evidence>
<feature type="region of interest" description="Disordered" evidence="4">
    <location>
        <begin position="188"/>
        <end position="218"/>
    </location>
</feature>
<dbReference type="STRING" id="8355.A0A1L8F502"/>
<accession>A0A1L8F502</accession>
<feature type="compositionally biased region" description="Acidic residues" evidence="4">
    <location>
        <begin position="189"/>
        <end position="201"/>
    </location>
</feature>
<keyword evidence="5" id="KW-1185">Reference proteome</keyword>
<dbReference type="Pfam" id="PF03036">
    <property type="entry name" value="Perilipin"/>
    <property type="match status" value="1"/>
</dbReference>
<proteinExistence type="inferred from homology"/>
<sequence>MRRKQPAMENAEEIQPETVAQRVARLPFIHSSFQIFSSAYHDVKDLNPLVSYLCRLSERGVNVASRVASAGASPVLSIMKPQIALVNSVALRVVDELQTQLPVLDQPADEVVAEFWDTLTGAAGAARDQVLNSLQEAQDRTNGLVTGAQGAALLAATTLGNLGIRESLELGAELLVSQAVKLVDTYLPEQEEEEEDEDEGEAGSGRGSSDEEGEESGGSAVGLISMIWLLLDTIIPSRLMRLDASVYSAWTILYGALNLGLSVPLKLKSQLQSLIRRLLFTKPSKEEPQFRASFKKKINHSSRLERSPRKRSKNEAVPVSRVSANGRRVISEFDDETPRVRYNRRQSLESAFYTSRILED</sequence>
<organism evidence="5 6">
    <name type="scientific">Xenopus laevis</name>
    <name type="common">African clawed frog</name>
    <dbReference type="NCBI Taxonomy" id="8355"/>
    <lineage>
        <taxon>Eukaryota</taxon>
        <taxon>Metazoa</taxon>
        <taxon>Chordata</taxon>
        <taxon>Craniata</taxon>
        <taxon>Vertebrata</taxon>
        <taxon>Euteleostomi</taxon>
        <taxon>Amphibia</taxon>
        <taxon>Batrachia</taxon>
        <taxon>Anura</taxon>
        <taxon>Pipoidea</taxon>
        <taxon>Pipidae</taxon>
        <taxon>Xenopodinae</taxon>
        <taxon>Xenopus</taxon>
        <taxon>Xenopus</taxon>
    </lineage>
</organism>
<evidence type="ECO:0000256" key="4">
    <source>
        <dbReference type="SAM" id="MobiDB-lite"/>
    </source>
</evidence>
<dbReference type="GO" id="GO:0005811">
    <property type="term" value="C:lipid droplet"/>
    <property type="evidence" value="ECO:0000318"/>
    <property type="project" value="GO_Central"/>
</dbReference>
<dbReference type="AlphaFoldDB" id="A0A1L8F502"/>
<evidence type="ECO:0000256" key="1">
    <source>
        <dbReference type="ARBA" id="ARBA00004502"/>
    </source>
</evidence>
<dbReference type="GO" id="GO:0019915">
    <property type="term" value="P:lipid storage"/>
    <property type="evidence" value="ECO:0000318"/>
    <property type="project" value="GO_Central"/>
</dbReference>
<dbReference type="PANTHER" id="PTHR14024">
    <property type="entry name" value="PERILIPIN"/>
    <property type="match status" value="1"/>
</dbReference>
<dbReference type="GO" id="GO:0005829">
    <property type="term" value="C:cytosol"/>
    <property type="evidence" value="ECO:0000318"/>
    <property type="project" value="GO_Central"/>
</dbReference>
<name>A0A1L8F502_XENLA</name>
<dbReference type="Proteomes" id="UP000186698">
    <property type="component" value="Chromosome 8S"/>
</dbReference>
<dbReference type="GeneID" id="121397597"/>